<evidence type="ECO:0000256" key="2">
    <source>
        <dbReference type="ARBA" id="ARBA00004496"/>
    </source>
</evidence>
<comment type="similarity">
    <text evidence="4">Belongs to the ELP4 family.</text>
</comment>
<evidence type="ECO:0000256" key="8">
    <source>
        <dbReference type="ARBA" id="ARBA00023242"/>
    </source>
</evidence>
<dbReference type="Pfam" id="PF05625">
    <property type="entry name" value="PAXNEB"/>
    <property type="match status" value="1"/>
</dbReference>
<evidence type="ECO:0000256" key="4">
    <source>
        <dbReference type="ARBA" id="ARBA00007573"/>
    </source>
</evidence>
<dbReference type="Gene3D" id="3.40.50.300">
    <property type="entry name" value="P-loop containing nucleotide triphosphate hydrolases"/>
    <property type="match status" value="1"/>
</dbReference>
<gene>
    <name evidence="10" type="ORF">PR048_019534</name>
</gene>
<keyword evidence="11" id="KW-1185">Reference proteome</keyword>
<feature type="region of interest" description="Disordered" evidence="9">
    <location>
        <begin position="1"/>
        <end position="23"/>
    </location>
</feature>
<evidence type="ECO:0000256" key="3">
    <source>
        <dbReference type="ARBA" id="ARBA00005043"/>
    </source>
</evidence>
<reference evidence="10 11" key="1">
    <citation type="submission" date="2023-02" db="EMBL/GenBank/DDBJ databases">
        <title>LHISI_Scaffold_Assembly.</title>
        <authorList>
            <person name="Stuart O.P."/>
            <person name="Cleave R."/>
            <person name="Magrath M.J.L."/>
            <person name="Mikheyev A.S."/>
        </authorList>
    </citation>
    <scope>NUCLEOTIDE SEQUENCE [LARGE SCALE GENOMIC DNA]</scope>
    <source>
        <strain evidence="10">Daus_M_001</strain>
        <tissue evidence="10">Leg muscle</tissue>
    </source>
</reference>
<comment type="subcellular location">
    <subcellularLocation>
        <location evidence="2">Cytoplasm</location>
    </subcellularLocation>
    <subcellularLocation>
        <location evidence="1">Nucleus</location>
    </subcellularLocation>
</comment>
<dbReference type="Proteomes" id="UP001159363">
    <property type="component" value="Chromosome 6"/>
</dbReference>
<sequence>MWQVSELPAPLESDTPPEGAQSDEKMTIAWRYQNMQAVSSSLSVRHFGHYYDVSKTMGQELLETADVNYWSYDKELQHCEGASLIF</sequence>
<accession>A0ABQ9H410</accession>
<organism evidence="10 11">
    <name type="scientific">Dryococelus australis</name>
    <dbReference type="NCBI Taxonomy" id="614101"/>
    <lineage>
        <taxon>Eukaryota</taxon>
        <taxon>Metazoa</taxon>
        <taxon>Ecdysozoa</taxon>
        <taxon>Arthropoda</taxon>
        <taxon>Hexapoda</taxon>
        <taxon>Insecta</taxon>
        <taxon>Pterygota</taxon>
        <taxon>Neoptera</taxon>
        <taxon>Polyneoptera</taxon>
        <taxon>Phasmatodea</taxon>
        <taxon>Verophasmatodea</taxon>
        <taxon>Anareolatae</taxon>
        <taxon>Phasmatidae</taxon>
        <taxon>Eurycanthinae</taxon>
        <taxon>Dryococelus</taxon>
    </lineage>
</organism>
<dbReference type="EMBL" id="JARBHB010000007">
    <property type="protein sequence ID" value="KAJ8878931.1"/>
    <property type="molecule type" value="Genomic_DNA"/>
</dbReference>
<dbReference type="InterPro" id="IPR008728">
    <property type="entry name" value="Elongator_complex_protein_4"/>
</dbReference>
<comment type="caution">
    <text evidence="10">The sequence shown here is derived from an EMBL/GenBank/DDBJ whole genome shotgun (WGS) entry which is preliminary data.</text>
</comment>
<comment type="pathway">
    <text evidence="3">tRNA modification; 5-methoxycarbonylmethyl-2-thiouridine-tRNA biosynthesis.</text>
</comment>
<evidence type="ECO:0000313" key="10">
    <source>
        <dbReference type="EMBL" id="KAJ8878931.1"/>
    </source>
</evidence>
<evidence type="ECO:0000256" key="9">
    <source>
        <dbReference type="SAM" id="MobiDB-lite"/>
    </source>
</evidence>
<evidence type="ECO:0000313" key="11">
    <source>
        <dbReference type="Proteomes" id="UP001159363"/>
    </source>
</evidence>
<evidence type="ECO:0000256" key="7">
    <source>
        <dbReference type="ARBA" id="ARBA00022694"/>
    </source>
</evidence>
<evidence type="ECO:0000256" key="6">
    <source>
        <dbReference type="ARBA" id="ARBA00022490"/>
    </source>
</evidence>
<dbReference type="PANTHER" id="PTHR12896:SF1">
    <property type="entry name" value="ELONGATOR COMPLEX PROTEIN 4"/>
    <property type="match status" value="1"/>
</dbReference>
<name>A0ABQ9H410_9NEOP</name>
<keyword evidence="7" id="KW-0819">tRNA processing</keyword>
<evidence type="ECO:0000256" key="1">
    <source>
        <dbReference type="ARBA" id="ARBA00004123"/>
    </source>
</evidence>
<dbReference type="InterPro" id="IPR027417">
    <property type="entry name" value="P-loop_NTPase"/>
</dbReference>
<keyword evidence="6" id="KW-0963">Cytoplasm</keyword>
<protein>
    <recommendedName>
        <fullName evidence="5">Elongator complex protein 4</fullName>
    </recommendedName>
</protein>
<evidence type="ECO:0000256" key="5">
    <source>
        <dbReference type="ARBA" id="ARBA00020265"/>
    </source>
</evidence>
<dbReference type="PANTHER" id="PTHR12896">
    <property type="entry name" value="PAX6 NEIGHBOR PROTEIN PAXNEB"/>
    <property type="match status" value="1"/>
</dbReference>
<keyword evidence="8" id="KW-0539">Nucleus</keyword>
<proteinExistence type="inferred from homology"/>